<accession>A0A2Z7AJM7</accession>
<protein>
    <submittedName>
        <fullName evidence="1">Uncharacterized protein</fullName>
    </submittedName>
</protein>
<sequence>MPERDGFIVDDMEDEEEYVDEEDFVRILTSSSLPPTPPRLPLPLARAPSIFLVISRFDRPNLESSIPVARPPGRAKAVVMMRAMCGARLLCLHASAKPYRYWFEPWLALRELIGLEGGPVDEVPAKCGRNSENEGVVGWVVMGGEG</sequence>
<name>A0A2Z7AJM7_9LAMI</name>
<dbReference type="Proteomes" id="UP000250235">
    <property type="component" value="Unassembled WGS sequence"/>
</dbReference>
<dbReference type="EMBL" id="KV016704">
    <property type="protein sequence ID" value="KZV19346.1"/>
    <property type="molecule type" value="Genomic_DNA"/>
</dbReference>
<dbReference type="AlphaFoldDB" id="A0A2Z7AJM7"/>
<reference evidence="1 2" key="1">
    <citation type="journal article" date="2015" name="Proc. Natl. Acad. Sci. U.S.A.">
        <title>The resurrection genome of Boea hygrometrica: A blueprint for survival of dehydration.</title>
        <authorList>
            <person name="Xiao L."/>
            <person name="Yang G."/>
            <person name="Zhang L."/>
            <person name="Yang X."/>
            <person name="Zhao S."/>
            <person name="Ji Z."/>
            <person name="Zhou Q."/>
            <person name="Hu M."/>
            <person name="Wang Y."/>
            <person name="Chen M."/>
            <person name="Xu Y."/>
            <person name="Jin H."/>
            <person name="Xiao X."/>
            <person name="Hu G."/>
            <person name="Bao F."/>
            <person name="Hu Y."/>
            <person name="Wan P."/>
            <person name="Li L."/>
            <person name="Deng X."/>
            <person name="Kuang T."/>
            <person name="Xiang C."/>
            <person name="Zhu J.K."/>
            <person name="Oliver M.J."/>
            <person name="He Y."/>
        </authorList>
    </citation>
    <scope>NUCLEOTIDE SEQUENCE [LARGE SCALE GENOMIC DNA]</scope>
    <source>
        <strain evidence="2">cv. XS01</strain>
    </source>
</reference>
<keyword evidence="2" id="KW-1185">Reference proteome</keyword>
<proteinExistence type="predicted"/>
<evidence type="ECO:0000313" key="2">
    <source>
        <dbReference type="Proteomes" id="UP000250235"/>
    </source>
</evidence>
<gene>
    <name evidence="1" type="ORF">F511_23120</name>
</gene>
<organism evidence="1 2">
    <name type="scientific">Dorcoceras hygrometricum</name>
    <dbReference type="NCBI Taxonomy" id="472368"/>
    <lineage>
        <taxon>Eukaryota</taxon>
        <taxon>Viridiplantae</taxon>
        <taxon>Streptophyta</taxon>
        <taxon>Embryophyta</taxon>
        <taxon>Tracheophyta</taxon>
        <taxon>Spermatophyta</taxon>
        <taxon>Magnoliopsida</taxon>
        <taxon>eudicotyledons</taxon>
        <taxon>Gunneridae</taxon>
        <taxon>Pentapetalae</taxon>
        <taxon>asterids</taxon>
        <taxon>lamiids</taxon>
        <taxon>Lamiales</taxon>
        <taxon>Gesneriaceae</taxon>
        <taxon>Didymocarpoideae</taxon>
        <taxon>Trichosporeae</taxon>
        <taxon>Loxocarpinae</taxon>
        <taxon>Dorcoceras</taxon>
    </lineage>
</organism>
<evidence type="ECO:0000313" key="1">
    <source>
        <dbReference type="EMBL" id="KZV19346.1"/>
    </source>
</evidence>